<proteinExistence type="predicted"/>
<feature type="transmembrane region" description="Helical" evidence="1">
    <location>
        <begin position="7"/>
        <end position="25"/>
    </location>
</feature>
<dbReference type="EMBL" id="UINC01181375">
    <property type="protein sequence ID" value="SVD91038.1"/>
    <property type="molecule type" value="Genomic_DNA"/>
</dbReference>
<keyword evidence="1" id="KW-0812">Transmembrane</keyword>
<name>A0A382Z8K5_9ZZZZ</name>
<dbReference type="AlphaFoldDB" id="A0A382Z8K5"/>
<evidence type="ECO:0000256" key="1">
    <source>
        <dbReference type="SAM" id="Phobius"/>
    </source>
</evidence>
<gene>
    <name evidence="2" type="ORF">METZ01_LOCUS443892</name>
</gene>
<organism evidence="2">
    <name type="scientific">marine metagenome</name>
    <dbReference type="NCBI Taxonomy" id="408172"/>
    <lineage>
        <taxon>unclassified sequences</taxon>
        <taxon>metagenomes</taxon>
        <taxon>ecological metagenomes</taxon>
    </lineage>
</organism>
<keyword evidence="1" id="KW-0472">Membrane</keyword>
<evidence type="ECO:0000313" key="2">
    <source>
        <dbReference type="EMBL" id="SVD91038.1"/>
    </source>
</evidence>
<sequence length="88" mass="10014">MRMIPDFLSISIIVIIITLSSVPVFKSWSKLNFDVDFLQYASRHEAVRKSLIEYHTFPTRSHWLGGGFPTLGDPEDPTLNPLVLITIL</sequence>
<protein>
    <submittedName>
        <fullName evidence="2">Uncharacterized protein</fullName>
    </submittedName>
</protein>
<accession>A0A382Z8K5</accession>
<reference evidence="2" key="1">
    <citation type="submission" date="2018-05" db="EMBL/GenBank/DDBJ databases">
        <authorList>
            <person name="Lanie J.A."/>
            <person name="Ng W.-L."/>
            <person name="Kazmierczak K.M."/>
            <person name="Andrzejewski T.M."/>
            <person name="Davidsen T.M."/>
            <person name="Wayne K.J."/>
            <person name="Tettelin H."/>
            <person name="Glass J.I."/>
            <person name="Rusch D."/>
            <person name="Podicherti R."/>
            <person name="Tsui H.-C.T."/>
            <person name="Winkler M.E."/>
        </authorList>
    </citation>
    <scope>NUCLEOTIDE SEQUENCE</scope>
</reference>
<feature type="non-terminal residue" evidence="2">
    <location>
        <position position="88"/>
    </location>
</feature>
<keyword evidence="1" id="KW-1133">Transmembrane helix</keyword>